<evidence type="ECO:0000256" key="1">
    <source>
        <dbReference type="SAM" id="MobiDB-lite"/>
    </source>
</evidence>
<gene>
    <name evidence="3" type="ORF">VNI00_015635</name>
</gene>
<feature type="region of interest" description="Disordered" evidence="1">
    <location>
        <begin position="617"/>
        <end position="640"/>
    </location>
</feature>
<protein>
    <submittedName>
        <fullName evidence="3">Uncharacterized protein</fullName>
    </submittedName>
</protein>
<evidence type="ECO:0000313" key="4">
    <source>
        <dbReference type="Proteomes" id="UP001383192"/>
    </source>
</evidence>
<comment type="caution">
    <text evidence="3">The sequence shown here is derived from an EMBL/GenBank/DDBJ whole genome shotgun (WGS) entry which is preliminary data.</text>
</comment>
<feature type="signal peptide" evidence="2">
    <location>
        <begin position="1"/>
        <end position="24"/>
    </location>
</feature>
<sequence>MPRSTAFYLFHSFFFTITINVVETVRSPWMASTTDEPIPLHLRRFFDIEAQVDEGDDEVESDVDSFIDDSVPESGISINHRAVVFKAETMPSDDTDVGQLEDETGAVDEVNESRLQDLDEETAKDVTIGPLWCIKCKRGHEHDVVTYLLGYTKANPEHASIVPYIHYRRRGEGLLYLSTTNNTIAATILKNCIFVLKASSSSNSIYSKSTFNGIEMKQLDAIESARTLIPIDDHKSLFKPGVWVRLRSPAVSSWLKIRGTKKKSKIADEYYDDPALITRINSTHVTVLFLPRFLAKHIITPDMRHIFKSRSLQWLYQPESFSRSFRAKMEERQIRFINGLREETVLRKQVHSSFRSLTAHEGKLFLSSENTFVRLHFPQVDSWTFELGDEVQCVKSSIRGAVSDINEMGIVVESDGAEYGVGWAVRKMWTIGSAVKHSETGAEGTVVAIHEETATFVGKGQIIIDGETRTEDFEYEADVNLLLRYTHSSLDRSLLPCAVIPPASVDSPCQTTKEAYTGQVPWLHREVLVAGPGSGDHHGRLAYVLGVHLNQQTQSGLTVQLMTAVIGSNAPAFVVDYDNVIDSQTRQPLHVIERPSNPAFRINSAYKHPLQLKARRPFPSQPLTAPLSHTPPNSSGSAGEAHVARLPVLSKWADKAHPSQQFLYNLRDVTKVSELGFLVLVSSKDPHLGITFTNDEKLVKLCRRTVPNDSCLLYQHSKQRIVPDTFELKPSPVTARSNDPF</sequence>
<evidence type="ECO:0000313" key="3">
    <source>
        <dbReference type="EMBL" id="KAK7026400.1"/>
    </source>
</evidence>
<dbReference type="EMBL" id="JAYKXP010000105">
    <property type="protein sequence ID" value="KAK7026400.1"/>
    <property type="molecule type" value="Genomic_DNA"/>
</dbReference>
<reference evidence="3 4" key="1">
    <citation type="submission" date="2024-01" db="EMBL/GenBank/DDBJ databases">
        <title>A draft genome for a cacao thread blight-causing isolate of Paramarasmius palmivorus.</title>
        <authorList>
            <person name="Baruah I.K."/>
            <person name="Bukari Y."/>
            <person name="Amoako-Attah I."/>
            <person name="Meinhardt L.W."/>
            <person name="Bailey B.A."/>
            <person name="Cohen S.P."/>
        </authorList>
    </citation>
    <scope>NUCLEOTIDE SEQUENCE [LARGE SCALE GENOMIC DNA]</scope>
    <source>
        <strain evidence="3 4">GH-12</strain>
    </source>
</reference>
<keyword evidence="2" id="KW-0732">Signal</keyword>
<feature type="chain" id="PRO_5043474556" evidence="2">
    <location>
        <begin position="25"/>
        <end position="741"/>
    </location>
</feature>
<keyword evidence="4" id="KW-1185">Reference proteome</keyword>
<name>A0AAW0BJ89_9AGAR</name>
<accession>A0AAW0BJ89</accession>
<proteinExistence type="predicted"/>
<dbReference type="Proteomes" id="UP001383192">
    <property type="component" value="Unassembled WGS sequence"/>
</dbReference>
<evidence type="ECO:0000256" key="2">
    <source>
        <dbReference type="SAM" id="SignalP"/>
    </source>
</evidence>
<dbReference type="AlphaFoldDB" id="A0AAW0BJ89"/>
<organism evidence="3 4">
    <name type="scientific">Paramarasmius palmivorus</name>
    <dbReference type="NCBI Taxonomy" id="297713"/>
    <lineage>
        <taxon>Eukaryota</taxon>
        <taxon>Fungi</taxon>
        <taxon>Dikarya</taxon>
        <taxon>Basidiomycota</taxon>
        <taxon>Agaricomycotina</taxon>
        <taxon>Agaricomycetes</taxon>
        <taxon>Agaricomycetidae</taxon>
        <taxon>Agaricales</taxon>
        <taxon>Marasmiineae</taxon>
        <taxon>Marasmiaceae</taxon>
        <taxon>Paramarasmius</taxon>
    </lineage>
</organism>